<reference evidence="3" key="1">
    <citation type="journal article" date="2020" name="Stud. Mycol.">
        <title>101 Dothideomycetes genomes: A test case for predicting lifestyles and emergence of pathogens.</title>
        <authorList>
            <person name="Haridas S."/>
            <person name="Albert R."/>
            <person name="Binder M."/>
            <person name="Bloem J."/>
            <person name="LaButti K."/>
            <person name="Salamov A."/>
            <person name="Andreopoulos B."/>
            <person name="Baker S."/>
            <person name="Barry K."/>
            <person name="Bills G."/>
            <person name="Bluhm B."/>
            <person name="Cannon C."/>
            <person name="Castanera R."/>
            <person name="Culley D."/>
            <person name="Daum C."/>
            <person name="Ezra D."/>
            <person name="Gonzalez J."/>
            <person name="Henrissat B."/>
            <person name="Kuo A."/>
            <person name="Liang C."/>
            <person name="Lipzen A."/>
            <person name="Lutzoni F."/>
            <person name="Magnuson J."/>
            <person name="Mondo S."/>
            <person name="Nolan M."/>
            <person name="Ohm R."/>
            <person name="Pangilinan J."/>
            <person name="Park H.-J."/>
            <person name="Ramirez L."/>
            <person name="Alfaro M."/>
            <person name="Sun H."/>
            <person name="Tritt A."/>
            <person name="Yoshinaga Y."/>
            <person name="Zwiers L.-H."/>
            <person name="Turgeon B."/>
            <person name="Goodwin S."/>
            <person name="Spatafora J."/>
            <person name="Crous P."/>
            <person name="Grigoriev I."/>
        </authorList>
    </citation>
    <scope>NUCLEOTIDE SEQUENCE [LARGE SCALE GENOMIC DNA]</scope>
    <source>
        <strain evidence="3">CBS 304.66</strain>
    </source>
</reference>
<proteinExistence type="predicted"/>
<keyword evidence="3" id="KW-1185">Reference proteome</keyword>
<feature type="region of interest" description="Disordered" evidence="1">
    <location>
        <begin position="151"/>
        <end position="629"/>
    </location>
</feature>
<evidence type="ECO:0000256" key="1">
    <source>
        <dbReference type="SAM" id="MobiDB-lite"/>
    </source>
</evidence>
<feature type="compositionally biased region" description="Low complexity" evidence="1">
    <location>
        <begin position="328"/>
        <end position="352"/>
    </location>
</feature>
<feature type="compositionally biased region" description="Basic and acidic residues" evidence="1">
    <location>
        <begin position="158"/>
        <end position="171"/>
    </location>
</feature>
<feature type="compositionally biased region" description="Low complexity" evidence="1">
    <location>
        <begin position="213"/>
        <end position="228"/>
    </location>
</feature>
<evidence type="ECO:0000313" key="3">
    <source>
        <dbReference type="Proteomes" id="UP000800093"/>
    </source>
</evidence>
<evidence type="ECO:0000313" key="2">
    <source>
        <dbReference type="EMBL" id="KAF2258766.1"/>
    </source>
</evidence>
<accession>A0A9P4JYD3</accession>
<organism evidence="2 3">
    <name type="scientific">Lojkania enalia</name>
    <dbReference type="NCBI Taxonomy" id="147567"/>
    <lineage>
        <taxon>Eukaryota</taxon>
        <taxon>Fungi</taxon>
        <taxon>Dikarya</taxon>
        <taxon>Ascomycota</taxon>
        <taxon>Pezizomycotina</taxon>
        <taxon>Dothideomycetes</taxon>
        <taxon>Pleosporomycetidae</taxon>
        <taxon>Pleosporales</taxon>
        <taxon>Pleosporales incertae sedis</taxon>
        <taxon>Lojkania</taxon>
    </lineage>
</organism>
<feature type="compositionally biased region" description="Basic and acidic residues" evidence="1">
    <location>
        <begin position="17"/>
        <end position="28"/>
    </location>
</feature>
<feature type="compositionally biased region" description="Low complexity" evidence="1">
    <location>
        <begin position="537"/>
        <end position="570"/>
    </location>
</feature>
<feature type="compositionally biased region" description="Basic and acidic residues" evidence="1">
    <location>
        <begin position="309"/>
        <end position="320"/>
    </location>
</feature>
<sequence>MAYYDRLPQRHNTYYSRSRDPGAYKSFDRNSYSSSSSYSSPSSSYEPRAAQRPRPPPLPTRSSAYAYSYRPGARNIDKWPPSPSVEDEADSLAREFPSHLADQDEDAPSSDEAKSRGTVDQYPIIEEVEQPNVTLQDSDERRFVLVSDPSADINSHSTARDRRKSFAERGNMHNLNTAVDDPPVFTKRVSTPYAYTKPQKESTLPSSGDYFLSPESITPSSSSIPRSVPNRDTWEHRHRNPEPLKNAHTRSDSLTQSPRTSKNDMFDDTDTDTEDTTHLRTARKPARYSFVKSDFQKEHLRTSVLDSQSKTDKRGSEHRPSSPSPTRAPYDSPSSSSKSNSPASQSPRSSAAHLNNDGSSRHKSRSRPSPIDSKSRTPPESRPASPLPFRPSSPLRHEHRHEHPPPPPSPTRSPQLRPRKPADSPPSSRPSSRAGGRPTSPLSFSEKSHSSRVPITEADWHSTYPPATSNDRPRPPTRYPRHETMPISMPQINVKSPSPARLDKNRNNSPLPYPADDKPAEVYMPPEEAFQFDHSLKSPSLSSSFRQPNPSSPKLSSSPNFSSPRHSQSSLRPSVPNRHTTADDVPRVQRVRSNSIRSQSSNDGRRSERRLAPPTLDKPLPSCPRSEPSAKHDTWYTLQDCLNFDICPTCYHEVFAETTFAPFFHLKRENNRSIERFCDFSSPWMRLAWLLTVRQQRPGPDLLYALARIIEEEKSCPKDRELTNGVWYGIPDPRDGIHITNFTVCPRDFRFLEALFPSVRGYFARIPPADQSRMSRQQSCSLRVTSRRYPKYLDLLVDLDEDARLRRQPINLEPFIQLARSNAFKSECRRDTSLYNKPWHFIPQLPEFTVCEECYDELVWPAMQKRSKIANLFSRTVMLVPGEDQEGTSCCLYSGRMRRVWEECVANEDFRFLRNKALERKEVERRLKREGDEWRGYLNRLGGFKVGGLEAERAREMIGEVEEEWREWE</sequence>
<comment type="caution">
    <text evidence="2">The sequence shown here is derived from an EMBL/GenBank/DDBJ whole genome shotgun (WGS) entry which is preliminary data.</text>
</comment>
<feature type="region of interest" description="Disordered" evidence="1">
    <location>
        <begin position="1"/>
        <end position="122"/>
    </location>
</feature>
<name>A0A9P4JYD3_9PLEO</name>
<feature type="compositionally biased region" description="Low complexity" evidence="1">
    <location>
        <begin position="31"/>
        <end position="52"/>
    </location>
</feature>
<feature type="compositionally biased region" description="Polar residues" evidence="1">
    <location>
        <begin position="591"/>
        <end position="602"/>
    </location>
</feature>
<dbReference type="Proteomes" id="UP000800093">
    <property type="component" value="Unassembled WGS sequence"/>
</dbReference>
<protein>
    <submittedName>
        <fullName evidence="2">Uncharacterized protein</fullName>
    </submittedName>
</protein>
<dbReference type="OrthoDB" id="5296at2759"/>
<gene>
    <name evidence="2" type="ORF">CC78DRAFT_537579</name>
</gene>
<dbReference type="AlphaFoldDB" id="A0A9P4JYD3"/>
<feature type="compositionally biased region" description="Low complexity" evidence="1">
    <location>
        <begin position="429"/>
        <end position="441"/>
    </location>
</feature>
<dbReference type="EMBL" id="ML986741">
    <property type="protein sequence ID" value="KAF2258766.1"/>
    <property type="molecule type" value="Genomic_DNA"/>
</dbReference>